<dbReference type="PANTHER" id="PTHR34473">
    <property type="entry name" value="UPF0699 TRANSMEMBRANE PROTEIN YDBS"/>
    <property type="match status" value="1"/>
</dbReference>
<evidence type="ECO:0000313" key="5">
    <source>
        <dbReference type="Proteomes" id="UP000005940"/>
    </source>
</evidence>
<evidence type="ECO:0000313" key="4">
    <source>
        <dbReference type="EMBL" id="QKM67062.1"/>
    </source>
</evidence>
<evidence type="ECO:0000256" key="2">
    <source>
        <dbReference type="SAM" id="Phobius"/>
    </source>
</evidence>
<reference evidence="4 5" key="1">
    <citation type="journal article" date="2012" name="J. Bacteriol.">
        <title>Draft genome of Streptomyces tsukubaensis NRRL 18488, the producer of the clinically important immunosuppressant tacrolimus (FK506).</title>
        <authorList>
            <person name="Barreiro C."/>
            <person name="Prieto C."/>
            <person name="Sola-Landa A."/>
            <person name="Solera E."/>
            <person name="Martinez-Castro M."/>
            <person name="Perez-Redondo R."/>
            <person name="Garcia-Estrada C."/>
            <person name="Aparicio J.F."/>
            <person name="Fernandez-Martinez L.T."/>
            <person name="Santos-Aberturas J."/>
            <person name="Salehi-Najafabadi Z."/>
            <person name="Rodriguez-Garcia A."/>
            <person name="Tauch A."/>
            <person name="Martin J.F."/>
        </authorList>
    </citation>
    <scope>NUCLEOTIDE SEQUENCE [LARGE SCALE GENOMIC DNA]</scope>
    <source>
        <strain evidence="5">DSM 42081 / NBRC 108919 / NRRL 18488 / 9993</strain>
    </source>
</reference>
<sequence length="180" mass="19371">MADPATTDARPTTAGGPSARLALRPPNHAVDRRSVAWWTVRALVGVLPPVLVLALLGLLIAPARFWLLLSAVLIAAPGLLYTAVMPSWRYRVHRWETTGEAVFTRAGWAWQEWRIAPLSRIQTVDTVRGPLQRAFGLSTLIVTTASAAGAVRIEGLAHGLARDLAEELTLITQATPGDAT</sequence>
<dbReference type="Pfam" id="PF03703">
    <property type="entry name" value="bPH_2"/>
    <property type="match status" value="1"/>
</dbReference>
<dbReference type="PANTHER" id="PTHR34473:SF3">
    <property type="entry name" value="TRANSMEMBRANE PROTEIN-RELATED"/>
    <property type="match status" value="1"/>
</dbReference>
<keyword evidence="5" id="KW-1185">Reference proteome</keyword>
<protein>
    <recommendedName>
        <fullName evidence="3">YdbS-like PH domain-containing protein</fullName>
    </recommendedName>
</protein>
<name>I2N7S0_STRT9</name>
<feature type="transmembrane region" description="Helical" evidence="2">
    <location>
        <begin position="42"/>
        <end position="60"/>
    </location>
</feature>
<feature type="domain" description="YdbS-like PH" evidence="3">
    <location>
        <begin position="90"/>
        <end position="167"/>
    </location>
</feature>
<keyword evidence="2" id="KW-0472">Membrane</keyword>
<dbReference type="AlphaFoldDB" id="I2N7S0"/>
<dbReference type="RefSeq" id="WP_006346094.1">
    <property type="nucleotide sequence ID" value="NZ_CP029159.1"/>
</dbReference>
<evidence type="ECO:0000259" key="3">
    <source>
        <dbReference type="Pfam" id="PF03703"/>
    </source>
</evidence>
<evidence type="ECO:0000256" key="1">
    <source>
        <dbReference type="SAM" id="MobiDB-lite"/>
    </source>
</evidence>
<feature type="compositionally biased region" description="Low complexity" evidence="1">
    <location>
        <begin position="1"/>
        <end position="14"/>
    </location>
</feature>
<dbReference type="Proteomes" id="UP000005940">
    <property type="component" value="Chromosome"/>
</dbReference>
<feature type="transmembrane region" description="Helical" evidence="2">
    <location>
        <begin position="66"/>
        <end position="84"/>
    </location>
</feature>
<dbReference type="EMBL" id="CP029159">
    <property type="protein sequence ID" value="QKM67062.1"/>
    <property type="molecule type" value="Genomic_DNA"/>
</dbReference>
<proteinExistence type="predicted"/>
<feature type="region of interest" description="Disordered" evidence="1">
    <location>
        <begin position="1"/>
        <end position="21"/>
    </location>
</feature>
<accession>I2N7S0</accession>
<keyword evidence="2" id="KW-0812">Transmembrane</keyword>
<dbReference type="InterPro" id="IPR005182">
    <property type="entry name" value="YdbS-like_PH"/>
</dbReference>
<gene>
    <name evidence="4" type="ORF">STSU_007655</name>
</gene>
<organism evidence="4 5">
    <name type="scientific">Streptomyces tsukubensis (strain DSM 42081 / NBRC 108919 / NRRL 18488 / 9993)</name>
    <dbReference type="NCBI Taxonomy" id="1114943"/>
    <lineage>
        <taxon>Bacteria</taxon>
        <taxon>Bacillati</taxon>
        <taxon>Actinomycetota</taxon>
        <taxon>Actinomycetes</taxon>
        <taxon>Kitasatosporales</taxon>
        <taxon>Streptomycetaceae</taxon>
        <taxon>Streptomyces</taxon>
    </lineage>
</organism>
<keyword evidence="2" id="KW-1133">Transmembrane helix</keyword>